<dbReference type="PANTHER" id="PTHR46890:SF48">
    <property type="entry name" value="RNA-DIRECTED DNA POLYMERASE"/>
    <property type="match status" value="1"/>
</dbReference>
<dbReference type="EnsemblPlants" id="evm.model.01.1631">
    <property type="protein sequence ID" value="cds.evm.model.01.1631"/>
    <property type="gene ID" value="evm.TU.01.1631"/>
</dbReference>
<evidence type="ECO:0008006" key="3">
    <source>
        <dbReference type="Google" id="ProtNLM"/>
    </source>
</evidence>
<dbReference type="Gramene" id="evm.model.01.1631">
    <property type="protein sequence ID" value="cds.evm.model.01.1631"/>
    <property type="gene ID" value="evm.TU.01.1631"/>
</dbReference>
<dbReference type="AlphaFoldDB" id="A0A803NHX4"/>
<dbReference type="OMA" id="WSIIAND"/>
<name>A0A803NHX4_CANSA</name>
<keyword evidence="2" id="KW-1185">Reference proteome</keyword>
<organism evidence="1 2">
    <name type="scientific">Cannabis sativa</name>
    <name type="common">Hemp</name>
    <name type="synonym">Marijuana</name>
    <dbReference type="NCBI Taxonomy" id="3483"/>
    <lineage>
        <taxon>Eukaryota</taxon>
        <taxon>Viridiplantae</taxon>
        <taxon>Streptophyta</taxon>
        <taxon>Embryophyta</taxon>
        <taxon>Tracheophyta</taxon>
        <taxon>Spermatophyta</taxon>
        <taxon>Magnoliopsida</taxon>
        <taxon>eudicotyledons</taxon>
        <taxon>Gunneridae</taxon>
        <taxon>Pentapetalae</taxon>
        <taxon>rosids</taxon>
        <taxon>fabids</taxon>
        <taxon>Rosales</taxon>
        <taxon>Cannabaceae</taxon>
        <taxon>Cannabis</taxon>
    </lineage>
</organism>
<reference evidence="1" key="1">
    <citation type="submission" date="2018-11" db="EMBL/GenBank/DDBJ databases">
        <authorList>
            <person name="Grassa J C."/>
        </authorList>
    </citation>
    <scope>NUCLEOTIDE SEQUENCE [LARGE SCALE GENOMIC DNA]</scope>
</reference>
<reference evidence="1" key="2">
    <citation type="submission" date="2021-03" db="UniProtKB">
        <authorList>
            <consortium name="EnsemblPlants"/>
        </authorList>
    </citation>
    <scope>IDENTIFICATION</scope>
</reference>
<evidence type="ECO:0000313" key="2">
    <source>
        <dbReference type="Proteomes" id="UP000596661"/>
    </source>
</evidence>
<dbReference type="EMBL" id="UZAU01000041">
    <property type="status" value="NOT_ANNOTATED_CDS"/>
    <property type="molecule type" value="Genomic_DNA"/>
</dbReference>
<dbReference type="InterPro" id="IPR052343">
    <property type="entry name" value="Retrotransposon-Effector_Assoc"/>
</dbReference>
<evidence type="ECO:0000313" key="1">
    <source>
        <dbReference type="EnsemblPlants" id="cds.evm.model.01.1631"/>
    </source>
</evidence>
<sequence length="187" mass="21221">MDIQGIIESYYTFLFMSSYPSEEEIEAILSVVPCRVTSEMNNSFLLPFVENEVKEAVFSMPSDKSLGEDCMNGMFYQNYWNDIGNVVIKAVLEYLNGQGDMSSINSTIVTLVPKTKAANNMKDFRPISLCNVLHKIVSTVWVHRLQPWLDSIIHSSQSAFIGGRRITNNAMVAYELLYNLRGVTTRR</sequence>
<accession>A0A803NHX4</accession>
<dbReference type="PANTHER" id="PTHR46890">
    <property type="entry name" value="NON-LTR RETROLELEMENT REVERSE TRANSCRIPTASE-LIKE PROTEIN-RELATED"/>
    <property type="match status" value="1"/>
</dbReference>
<dbReference type="Proteomes" id="UP000596661">
    <property type="component" value="Chromosome 1"/>
</dbReference>
<proteinExistence type="predicted"/>
<protein>
    <recommendedName>
        <fullName evidence="3">Reverse transcriptase domain-containing protein</fullName>
    </recommendedName>
</protein>